<keyword evidence="1" id="KW-1133">Transmembrane helix</keyword>
<feature type="transmembrane region" description="Helical" evidence="1">
    <location>
        <begin position="156"/>
        <end position="177"/>
    </location>
</feature>
<evidence type="ECO:0000256" key="1">
    <source>
        <dbReference type="SAM" id="Phobius"/>
    </source>
</evidence>
<feature type="transmembrane region" description="Helical" evidence="1">
    <location>
        <begin position="83"/>
        <end position="110"/>
    </location>
</feature>
<proteinExistence type="predicted"/>
<evidence type="ECO:0000313" key="2">
    <source>
        <dbReference type="EMBL" id="QHU20683.1"/>
    </source>
</evidence>
<name>A0A6C0KTU3_9ZZZZ</name>
<keyword evidence="1" id="KW-0812">Transmembrane</keyword>
<keyword evidence="1" id="KW-0472">Membrane</keyword>
<accession>A0A6C0KTU3</accession>
<protein>
    <submittedName>
        <fullName evidence="2">Uncharacterized protein</fullName>
    </submittedName>
</protein>
<dbReference type="EMBL" id="MN740971">
    <property type="protein sequence ID" value="QHU20683.1"/>
    <property type="molecule type" value="Genomic_DNA"/>
</dbReference>
<feature type="transmembrane region" description="Helical" evidence="1">
    <location>
        <begin position="12"/>
        <end position="29"/>
    </location>
</feature>
<dbReference type="AlphaFoldDB" id="A0A6C0KTU3"/>
<sequence length="178" mass="18815">MSNPDSSVDGLYAAFPSAIFIFIIVIALFQVMSSHASFKWVLWIGVPLFGFLAAIAMNIASQYTACGGITFGKAMLGGVPSLLAAWIGLGIASFETCRIPIATVFAPLFIGKTVDVTRNESNMAINSVRNSKACCTPKLILEDIEANVPMVKGLGYGFYLLFAMLFGGLVGTGIAVVC</sequence>
<feature type="transmembrane region" description="Helical" evidence="1">
    <location>
        <begin position="41"/>
        <end position="63"/>
    </location>
</feature>
<organism evidence="2">
    <name type="scientific">viral metagenome</name>
    <dbReference type="NCBI Taxonomy" id="1070528"/>
    <lineage>
        <taxon>unclassified sequences</taxon>
        <taxon>metagenomes</taxon>
        <taxon>organismal metagenomes</taxon>
    </lineage>
</organism>
<reference evidence="2" key="1">
    <citation type="journal article" date="2020" name="Nature">
        <title>Giant virus diversity and host interactions through global metagenomics.</title>
        <authorList>
            <person name="Schulz F."/>
            <person name="Roux S."/>
            <person name="Paez-Espino D."/>
            <person name="Jungbluth S."/>
            <person name="Walsh D.A."/>
            <person name="Denef V.J."/>
            <person name="McMahon K.D."/>
            <person name="Konstantinidis K.T."/>
            <person name="Eloe-Fadrosh E.A."/>
            <person name="Kyrpides N.C."/>
            <person name="Woyke T."/>
        </authorList>
    </citation>
    <scope>NUCLEOTIDE SEQUENCE</scope>
    <source>
        <strain evidence="2">GVMAG-S-3300013093-109</strain>
    </source>
</reference>